<dbReference type="Gene3D" id="3.40.50.300">
    <property type="entry name" value="P-loop containing nucleotide triphosphate hydrolases"/>
    <property type="match status" value="1"/>
</dbReference>
<dbReference type="AlphaFoldDB" id="A0A1X7JMB0"/>
<dbReference type="GO" id="GO:0140663">
    <property type="term" value="F:ATP-dependent FeS chaperone activity"/>
    <property type="evidence" value="ECO:0007669"/>
    <property type="project" value="InterPro"/>
</dbReference>
<reference evidence="8" key="1">
    <citation type="submission" date="2017-04" db="EMBL/GenBank/DDBJ databases">
        <authorList>
            <person name="Varghese N."/>
            <person name="Submissions S."/>
        </authorList>
    </citation>
    <scope>NUCLEOTIDE SEQUENCE [LARGE SCALE GENOMIC DNA]</scope>
    <source>
        <strain evidence="8">USBA 82</strain>
    </source>
</reference>
<evidence type="ECO:0000256" key="2">
    <source>
        <dbReference type="ARBA" id="ARBA00022741"/>
    </source>
</evidence>
<dbReference type="SUPFAM" id="SSF52540">
    <property type="entry name" value="P-loop containing nucleoside triphosphate hydrolases"/>
    <property type="match status" value="1"/>
</dbReference>
<organism evidence="7 8">
    <name type="scientific">Dethiosulfovibrio salsuginis</name>
    <dbReference type="NCBI Taxonomy" id="561720"/>
    <lineage>
        <taxon>Bacteria</taxon>
        <taxon>Thermotogati</taxon>
        <taxon>Synergistota</taxon>
        <taxon>Synergistia</taxon>
        <taxon>Synergistales</taxon>
        <taxon>Dethiosulfovibrionaceae</taxon>
        <taxon>Dethiosulfovibrio</taxon>
    </lineage>
</organism>
<evidence type="ECO:0000256" key="4">
    <source>
        <dbReference type="ARBA" id="ARBA00023004"/>
    </source>
</evidence>
<keyword evidence="1 6" id="KW-0479">Metal-binding</keyword>
<dbReference type="GO" id="GO:0046872">
    <property type="term" value="F:metal ion binding"/>
    <property type="evidence" value="ECO:0007669"/>
    <property type="project" value="UniProtKB-KW"/>
</dbReference>
<dbReference type="EMBL" id="FXBB01000013">
    <property type="protein sequence ID" value="SMG28999.1"/>
    <property type="molecule type" value="Genomic_DNA"/>
</dbReference>
<proteinExistence type="inferred from homology"/>
<evidence type="ECO:0000313" key="7">
    <source>
        <dbReference type="EMBL" id="SMG28999.1"/>
    </source>
</evidence>
<protein>
    <recommendedName>
        <fullName evidence="6">Iron-sulfur cluster carrier protein</fullName>
    </recommendedName>
</protein>
<dbReference type="HAMAP" id="MF_02040">
    <property type="entry name" value="Mrp_NBP35"/>
    <property type="match status" value="1"/>
</dbReference>
<dbReference type="GO" id="GO:0016887">
    <property type="term" value="F:ATP hydrolysis activity"/>
    <property type="evidence" value="ECO:0007669"/>
    <property type="project" value="UniProtKB-UniRule"/>
</dbReference>
<dbReference type="GO" id="GO:0051539">
    <property type="term" value="F:4 iron, 4 sulfur cluster binding"/>
    <property type="evidence" value="ECO:0007669"/>
    <property type="project" value="TreeGrafter"/>
</dbReference>
<comment type="similarity">
    <text evidence="6">Belongs to the Mrp/NBP35 ATP-binding proteins family.</text>
</comment>
<keyword evidence="3 6" id="KW-0067">ATP-binding</keyword>
<dbReference type="STRING" id="561720.SAMN06275492_11356"/>
<evidence type="ECO:0000256" key="6">
    <source>
        <dbReference type="HAMAP-Rule" id="MF_02040"/>
    </source>
</evidence>
<dbReference type="InterPro" id="IPR033756">
    <property type="entry name" value="YlxH/NBP35"/>
</dbReference>
<evidence type="ECO:0000256" key="3">
    <source>
        <dbReference type="ARBA" id="ARBA00022840"/>
    </source>
</evidence>
<evidence type="ECO:0000256" key="1">
    <source>
        <dbReference type="ARBA" id="ARBA00022723"/>
    </source>
</evidence>
<dbReference type="FunFam" id="3.40.50.300:FF:001119">
    <property type="entry name" value="Iron-sulfur cluster carrier protein"/>
    <property type="match status" value="1"/>
</dbReference>
<dbReference type="PANTHER" id="PTHR42961:SF2">
    <property type="entry name" value="IRON-SULFUR PROTEIN NUBPL"/>
    <property type="match status" value="1"/>
</dbReference>
<gene>
    <name evidence="7" type="ORF">SAMN06275492_11356</name>
</gene>
<dbReference type="InterPro" id="IPR044304">
    <property type="entry name" value="NUBPL-like"/>
</dbReference>
<dbReference type="InterPro" id="IPR027417">
    <property type="entry name" value="P-loop_NTPase"/>
</dbReference>
<keyword evidence="6" id="KW-0378">Hydrolase</keyword>
<keyword evidence="5 6" id="KW-0411">Iron-sulfur</keyword>
<evidence type="ECO:0000256" key="5">
    <source>
        <dbReference type="ARBA" id="ARBA00023014"/>
    </source>
</evidence>
<dbReference type="GO" id="GO:0016226">
    <property type="term" value="P:iron-sulfur cluster assembly"/>
    <property type="evidence" value="ECO:0007669"/>
    <property type="project" value="InterPro"/>
</dbReference>
<dbReference type="Pfam" id="PF10609">
    <property type="entry name" value="ParA"/>
    <property type="match status" value="1"/>
</dbReference>
<feature type="binding site" evidence="6">
    <location>
        <begin position="40"/>
        <end position="47"/>
    </location>
    <ligand>
        <name>ATP</name>
        <dbReference type="ChEBI" id="CHEBI:30616"/>
    </ligand>
</feature>
<keyword evidence="2 6" id="KW-0547">Nucleotide-binding</keyword>
<keyword evidence="8" id="KW-1185">Reference proteome</keyword>
<accession>A0A1X7JMB0</accession>
<dbReference type="InterPro" id="IPR019591">
    <property type="entry name" value="Mrp/NBP35_ATP-bd"/>
</dbReference>
<dbReference type="GO" id="GO:0005524">
    <property type="term" value="F:ATP binding"/>
    <property type="evidence" value="ECO:0007669"/>
    <property type="project" value="UniProtKB-UniRule"/>
</dbReference>
<dbReference type="CDD" id="cd02037">
    <property type="entry name" value="Mrp_NBP35"/>
    <property type="match status" value="1"/>
</dbReference>
<comment type="subunit">
    <text evidence="6">Homodimer.</text>
</comment>
<dbReference type="PANTHER" id="PTHR42961">
    <property type="entry name" value="IRON-SULFUR PROTEIN NUBPL"/>
    <property type="match status" value="1"/>
</dbReference>
<name>A0A1X7JMB0_9BACT</name>
<evidence type="ECO:0000313" key="8">
    <source>
        <dbReference type="Proteomes" id="UP000193355"/>
    </source>
</evidence>
<dbReference type="Proteomes" id="UP000193355">
    <property type="component" value="Unassembled WGS sequence"/>
</dbReference>
<keyword evidence="4 6" id="KW-0408">Iron</keyword>
<sequence length="272" mass="28604">MEDKDSCNGVCEGCPSQEGCSGAPKPSRKGIKRIVAVGSGKGGVGKSSVSALLAVGLAKRGFSVGVMDADITGPSIPKLFGVDSRPSGNGEGKIIPPKTDRLGISIMSMNLLLDDPKAPVVWRGPLIGGVVQQFWNDVDWNGLDWLVVDLPPGTADAPLTVMQTVALDGMVIVSTPQELSALIVGKQARLAEMMNVPIMGMVENMSHVVCPHCGEELRVFGESHSDQIESNFGISTLARIPISSEIASLGDRGLIEDYDNLSLLNELVDGIV</sequence>
<comment type="function">
    <text evidence="6">Binds and transfers iron-sulfur (Fe-S) clusters to target apoproteins. Can hydrolyze ATP.</text>
</comment>